<protein>
    <submittedName>
        <fullName evidence="6">ABC transporter substrate-binding protein</fullName>
    </submittedName>
</protein>
<dbReference type="Proteomes" id="UP000250369">
    <property type="component" value="Unassembled WGS sequence"/>
</dbReference>
<feature type="region of interest" description="Disordered" evidence="5">
    <location>
        <begin position="85"/>
        <end position="114"/>
    </location>
</feature>
<reference evidence="6 7" key="1">
    <citation type="journal article" date="2009" name="Int. J. Syst. Evol. Microbiol.">
        <title>Paenibacillus contaminans sp. nov., isolated from a contaminated laboratory plate.</title>
        <authorList>
            <person name="Chou J.H."/>
            <person name="Lee J.H."/>
            <person name="Lin M.C."/>
            <person name="Chang P.S."/>
            <person name="Arun A.B."/>
            <person name="Young C.C."/>
            <person name="Chen W.M."/>
        </authorList>
    </citation>
    <scope>NUCLEOTIDE SEQUENCE [LARGE SCALE GENOMIC DNA]</scope>
    <source>
        <strain evidence="6 7">CKOBP-6</strain>
    </source>
</reference>
<sequence>MRRSGLPDKKSTSDKTSILCQTVLCSFLSRASEWSIYAVSAIVIRFSCKSITVREEYALRQKMKKWGLSTASLLLVASVTACGSNDPNPTSSAKPVNKSSPDASPSNVYPENGLPKDQKVTLKFGYWENGNGREWIDYAMDTFKKKFPNVSFDTTYSPKIDTITNTKITAGNDDDMFDIFSTSLPRGMAQSLVEAGKIEPQDDLWEHKAYDKGKTLKELQSGVYEAAATISGKMYAVPFAQSVTGLFYNKTLFETNGWNQNPKTWKEFTDLVDTIKAAGVIPITYPGKYPDYIRFAFGVPKQLELAEINGNLKAVETLYRNYELPFYTSPESLEVYKRIYELGQKKAFPDGVAALTHTQSQMQLLQGQAALASTGEWVQNEMKDSIPDGFKWGFMLAPMGDKPESTKYYQSYANGGHHIWAAKPDLNKKWAKEFIVWMWNLDIQQRLAEKAGSLPVRSDFMSEAALVEKLQDAPKAVLQYMKNNAIKGTSTARSVTRSDPDATNAEKLMLDSINDIASGKLDAQLKLKEAEELLKKSIGAKK</sequence>
<dbReference type="Pfam" id="PF13416">
    <property type="entry name" value="SBP_bac_8"/>
    <property type="match status" value="1"/>
</dbReference>
<dbReference type="Gene3D" id="3.40.190.10">
    <property type="entry name" value="Periplasmic binding protein-like II"/>
    <property type="match status" value="1"/>
</dbReference>
<evidence type="ECO:0000256" key="4">
    <source>
        <dbReference type="ARBA" id="ARBA00022729"/>
    </source>
</evidence>
<accession>A0A329MKF9</accession>
<evidence type="ECO:0000256" key="5">
    <source>
        <dbReference type="SAM" id="MobiDB-lite"/>
    </source>
</evidence>
<comment type="subcellular location">
    <subcellularLocation>
        <location evidence="1">Cell envelope</location>
    </subcellularLocation>
</comment>
<evidence type="ECO:0000313" key="6">
    <source>
        <dbReference type="EMBL" id="RAV20295.1"/>
    </source>
</evidence>
<gene>
    <name evidence="6" type="ORF">DQG23_15060</name>
</gene>
<keyword evidence="3" id="KW-0813">Transport</keyword>
<feature type="compositionally biased region" description="Polar residues" evidence="5">
    <location>
        <begin position="85"/>
        <end position="109"/>
    </location>
</feature>
<dbReference type="AlphaFoldDB" id="A0A329MKF9"/>
<dbReference type="InterPro" id="IPR050490">
    <property type="entry name" value="Bact_solute-bd_prot1"/>
</dbReference>
<dbReference type="PANTHER" id="PTHR43649">
    <property type="entry name" value="ARABINOSE-BINDING PROTEIN-RELATED"/>
    <property type="match status" value="1"/>
</dbReference>
<evidence type="ECO:0000256" key="2">
    <source>
        <dbReference type="ARBA" id="ARBA00008520"/>
    </source>
</evidence>
<dbReference type="SUPFAM" id="SSF53850">
    <property type="entry name" value="Periplasmic binding protein-like II"/>
    <property type="match status" value="1"/>
</dbReference>
<evidence type="ECO:0000313" key="7">
    <source>
        <dbReference type="Proteomes" id="UP000250369"/>
    </source>
</evidence>
<evidence type="ECO:0000256" key="3">
    <source>
        <dbReference type="ARBA" id="ARBA00022448"/>
    </source>
</evidence>
<dbReference type="InterPro" id="IPR006059">
    <property type="entry name" value="SBP"/>
</dbReference>
<organism evidence="6 7">
    <name type="scientific">Paenibacillus contaminans</name>
    <dbReference type="NCBI Taxonomy" id="450362"/>
    <lineage>
        <taxon>Bacteria</taxon>
        <taxon>Bacillati</taxon>
        <taxon>Bacillota</taxon>
        <taxon>Bacilli</taxon>
        <taxon>Bacillales</taxon>
        <taxon>Paenibacillaceae</taxon>
        <taxon>Paenibacillus</taxon>
    </lineage>
</organism>
<name>A0A329MKF9_9BACL</name>
<proteinExistence type="inferred from homology"/>
<dbReference type="PANTHER" id="PTHR43649:SF31">
    <property type="entry name" value="SN-GLYCEROL-3-PHOSPHATE-BINDING PERIPLASMIC PROTEIN UGPB"/>
    <property type="match status" value="1"/>
</dbReference>
<keyword evidence="7" id="KW-1185">Reference proteome</keyword>
<comment type="caution">
    <text evidence="6">The sequence shown here is derived from an EMBL/GenBank/DDBJ whole genome shotgun (WGS) entry which is preliminary data.</text>
</comment>
<evidence type="ECO:0000256" key="1">
    <source>
        <dbReference type="ARBA" id="ARBA00004196"/>
    </source>
</evidence>
<dbReference type="EMBL" id="QMFB01000008">
    <property type="protein sequence ID" value="RAV20295.1"/>
    <property type="molecule type" value="Genomic_DNA"/>
</dbReference>
<keyword evidence="4" id="KW-0732">Signal</keyword>
<comment type="similarity">
    <text evidence="2">Belongs to the bacterial solute-binding protein 1 family.</text>
</comment>
<dbReference type="GO" id="GO:0030313">
    <property type="term" value="C:cell envelope"/>
    <property type="evidence" value="ECO:0007669"/>
    <property type="project" value="UniProtKB-SubCell"/>
</dbReference>